<proteinExistence type="inferred from homology"/>
<sequence length="482" mass="51259">MYLGIDLGTSGVKVVIMSESQQIIASTNQSLSVSRPSSGWSEQDPQSWILATAAAFDDLVASHPEAIKQVRAIGLSGQMHGATMLDSTDTPIAPCILWNDTRSHEEAARLDATPGFRELTGNIVFPGFTAPKLAWMQANKPELFDQIKKVLLPKDYLRLWLTGDYVSDYSDSAGTSWMDVGKREWSSDLLAATGLDKSHMPALAESTESTGTIRKELVERWGFSAETIVAGGAGDNAASAIATGIVGEGDAFISLGTSGVIYAAIDSYRPLPESAVHTFCHSTANHWCHMAVILAATDALNWYAKLVGSGAADLTRALGDEVTAPGSALFFPYLGGERTPHNDANIRGGFIGLSHPDDQVALTRAVLEGISYAFKDGIKALEAAGTSLSRLIAVGGGSSSDYWLSLLATILDKQIDRPTAGDFGGAFGAARMGLVADQKGDPSVLCTMPTIEKSFYPNKALQDSFENVYARYAAAYSSLKDL</sequence>
<feature type="active site" description="Proton acceptor" evidence="6">
    <location>
        <position position="235"/>
    </location>
</feature>
<evidence type="ECO:0000256" key="7">
    <source>
        <dbReference type="RuleBase" id="RU364073"/>
    </source>
</evidence>
<comment type="catalytic activity">
    <reaction evidence="6 7">
        <text>D-xylulose + ATP = D-xylulose 5-phosphate + ADP + H(+)</text>
        <dbReference type="Rhea" id="RHEA:10964"/>
        <dbReference type="ChEBI" id="CHEBI:15378"/>
        <dbReference type="ChEBI" id="CHEBI:17140"/>
        <dbReference type="ChEBI" id="CHEBI:30616"/>
        <dbReference type="ChEBI" id="CHEBI:57737"/>
        <dbReference type="ChEBI" id="CHEBI:456216"/>
        <dbReference type="EC" id="2.7.1.17"/>
    </reaction>
</comment>
<dbReference type="InterPro" id="IPR043129">
    <property type="entry name" value="ATPase_NBD"/>
</dbReference>
<dbReference type="InterPro" id="IPR006000">
    <property type="entry name" value="Xylulokinase"/>
</dbReference>
<evidence type="ECO:0000256" key="1">
    <source>
        <dbReference type="ARBA" id="ARBA00009156"/>
    </source>
</evidence>
<keyword evidence="11" id="KW-1185">Reference proteome</keyword>
<dbReference type="InterPro" id="IPR018484">
    <property type="entry name" value="FGGY_N"/>
</dbReference>
<feature type="binding site" evidence="6">
    <location>
        <begin position="79"/>
        <end position="80"/>
    </location>
    <ligand>
        <name>substrate</name>
    </ligand>
</feature>
<dbReference type="AlphaFoldDB" id="A0A1I5HWH8"/>
<keyword evidence="3 6" id="KW-0547">Nucleotide-binding</keyword>
<keyword evidence="6 7" id="KW-0119">Carbohydrate metabolism</keyword>
<dbReference type="NCBIfam" id="TIGR01312">
    <property type="entry name" value="XylB"/>
    <property type="match status" value="1"/>
</dbReference>
<dbReference type="PIRSF" id="PIRSF000538">
    <property type="entry name" value="GlpK"/>
    <property type="match status" value="1"/>
</dbReference>
<dbReference type="STRING" id="655353.SAMN04488056_107181"/>
<keyword evidence="4 6" id="KW-0418">Kinase</keyword>
<evidence type="ECO:0000313" key="11">
    <source>
        <dbReference type="Proteomes" id="UP000199236"/>
    </source>
</evidence>
<organism evidence="10 11">
    <name type="scientific">Cohaesibacter marisflavi</name>
    <dbReference type="NCBI Taxonomy" id="655353"/>
    <lineage>
        <taxon>Bacteria</taxon>
        <taxon>Pseudomonadati</taxon>
        <taxon>Pseudomonadota</taxon>
        <taxon>Alphaproteobacteria</taxon>
        <taxon>Hyphomicrobiales</taxon>
        <taxon>Cohaesibacteraceae</taxon>
    </lineage>
</organism>
<dbReference type="Gene3D" id="3.30.420.40">
    <property type="match status" value="2"/>
</dbReference>
<protein>
    <recommendedName>
        <fullName evidence="6 7">Xylulose kinase</fullName>
        <shortName evidence="6 7">Xylulokinase</shortName>
        <ecNumber evidence="6 7">2.7.1.17</ecNumber>
    </recommendedName>
</protein>
<feature type="site" description="Important for activity" evidence="6">
    <location>
        <position position="6"/>
    </location>
</feature>
<comment type="function">
    <text evidence="6">Catalyzes the phosphorylation of D-xylulose to D-xylulose 5-phosphate.</text>
</comment>
<dbReference type="GO" id="GO:0005524">
    <property type="term" value="F:ATP binding"/>
    <property type="evidence" value="ECO:0007669"/>
    <property type="project" value="UniProtKB-UniRule"/>
</dbReference>
<dbReference type="Pfam" id="PF00370">
    <property type="entry name" value="FGGY_N"/>
    <property type="match status" value="1"/>
</dbReference>
<evidence type="ECO:0000256" key="5">
    <source>
        <dbReference type="ARBA" id="ARBA00022840"/>
    </source>
</evidence>
<dbReference type="InterPro" id="IPR050406">
    <property type="entry name" value="FGGY_Carb_Kinase"/>
</dbReference>
<accession>A0A1I5HWH8</accession>
<evidence type="ECO:0000259" key="8">
    <source>
        <dbReference type="Pfam" id="PF00370"/>
    </source>
</evidence>
<evidence type="ECO:0000256" key="4">
    <source>
        <dbReference type="ARBA" id="ARBA00022777"/>
    </source>
</evidence>
<dbReference type="PANTHER" id="PTHR43095">
    <property type="entry name" value="SUGAR KINASE"/>
    <property type="match status" value="1"/>
</dbReference>
<dbReference type="GO" id="GO:0004856">
    <property type="term" value="F:D-xylulokinase activity"/>
    <property type="evidence" value="ECO:0007669"/>
    <property type="project" value="UniProtKB-UniRule"/>
</dbReference>
<dbReference type="GO" id="GO:0042732">
    <property type="term" value="P:D-xylose metabolic process"/>
    <property type="evidence" value="ECO:0007669"/>
    <property type="project" value="UniProtKB-KW"/>
</dbReference>
<feature type="domain" description="Carbohydrate kinase FGGY C-terminal" evidence="9">
    <location>
        <begin position="252"/>
        <end position="436"/>
    </location>
</feature>
<gene>
    <name evidence="6 7" type="primary">xylB</name>
    <name evidence="10" type="ORF">SAMN04488056_107181</name>
</gene>
<dbReference type="HAMAP" id="MF_02220">
    <property type="entry name" value="XylB"/>
    <property type="match status" value="1"/>
</dbReference>
<keyword evidence="6 7" id="KW-0859">Xylose metabolism</keyword>
<evidence type="ECO:0000256" key="3">
    <source>
        <dbReference type="ARBA" id="ARBA00022741"/>
    </source>
</evidence>
<evidence type="ECO:0000313" key="10">
    <source>
        <dbReference type="EMBL" id="SFO52623.1"/>
    </source>
</evidence>
<feature type="domain" description="Carbohydrate kinase FGGY N-terminal" evidence="8">
    <location>
        <begin position="1"/>
        <end position="241"/>
    </location>
</feature>
<dbReference type="OrthoDB" id="9805576at2"/>
<comment type="similarity">
    <text evidence="1 6 7">Belongs to the FGGY kinase family.</text>
</comment>
<dbReference type="SUPFAM" id="SSF53067">
    <property type="entry name" value="Actin-like ATPase domain"/>
    <property type="match status" value="2"/>
</dbReference>
<dbReference type="Proteomes" id="UP000199236">
    <property type="component" value="Unassembled WGS sequence"/>
</dbReference>
<dbReference type="PANTHER" id="PTHR43095:SF6">
    <property type="entry name" value="XYLULOSE KINASE"/>
    <property type="match status" value="1"/>
</dbReference>
<dbReference type="RefSeq" id="WP_090073446.1">
    <property type="nucleotide sequence ID" value="NZ_FOVR01000007.1"/>
</dbReference>
<keyword evidence="2 6" id="KW-0808">Transferase</keyword>
<dbReference type="InterPro" id="IPR018485">
    <property type="entry name" value="FGGY_C"/>
</dbReference>
<evidence type="ECO:0000256" key="6">
    <source>
        <dbReference type="HAMAP-Rule" id="MF_02220"/>
    </source>
</evidence>
<reference evidence="10 11" key="1">
    <citation type="submission" date="2016-10" db="EMBL/GenBank/DDBJ databases">
        <authorList>
            <person name="de Groot N.N."/>
        </authorList>
    </citation>
    <scope>NUCLEOTIDE SEQUENCE [LARGE SCALE GENOMIC DNA]</scope>
    <source>
        <strain evidence="10 11">CGMCC 1.9157</strain>
    </source>
</reference>
<dbReference type="EMBL" id="FOVR01000007">
    <property type="protein sequence ID" value="SFO52623.1"/>
    <property type="molecule type" value="Genomic_DNA"/>
</dbReference>
<evidence type="ECO:0000256" key="2">
    <source>
        <dbReference type="ARBA" id="ARBA00022679"/>
    </source>
</evidence>
<keyword evidence="5 6" id="KW-0067">ATP-binding</keyword>
<dbReference type="CDD" id="cd07808">
    <property type="entry name" value="ASKHA_NBD_FGGY_EcXK-like"/>
    <property type="match status" value="1"/>
</dbReference>
<name>A0A1I5HWH8_9HYPH</name>
<dbReference type="GO" id="GO:0005998">
    <property type="term" value="P:xylulose catabolic process"/>
    <property type="evidence" value="ECO:0007669"/>
    <property type="project" value="UniProtKB-UniRule"/>
</dbReference>
<dbReference type="EC" id="2.7.1.17" evidence="6 7"/>
<dbReference type="Pfam" id="PF02782">
    <property type="entry name" value="FGGY_C"/>
    <property type="match status" value="1"/>
</dbReference>
<evidence type="ECO:0000259" key="9">
    <source>
        <dbReference type="Pfam" id="PF02782"/>
    </source>
</evidence>
<dbReference type="InterPro" id="IPR000577">
    <property type="entry name" value="Carb_kinase_FGGY"/>
</dbReference>